<keyword evidence="1" id="KW-0489">Methyltransferase</keyword>
<evidence type="ECO:0000256" key="2">
    <source>
        <dbReference type="ARBA" id="ARBA00022679"/>
    </source>
</evidence>
<dbReference type="InterPro" id="IPR002935">
    <property type="entry name" value="SAM_O-MeTrfase"/>
</dbReference>
<dbReference type="Pfam" id="PF01596">
    <property type="entry name" value="Methyltransf_3"/>
    <property type="match status" value="1"/>
</dbReference>
<gene>
    <name evidence="4" type="ORF">F3J37_16765</name>
</gene>
<dbReference type="Proteomes" id="UP001515780">
    <property type="component" value="Unassembled WGS sequence"/>
</dbReference>
<evidence type="ECO:0000313" key="4">
    <source>
        <dbReference type="EMBL" id="NIG20328.1"/>
    </source>
</evidence>
<dbReference type="PROSITE" id="PS51682">
    <property type="entry name" value="SAM_OMT_I"/>
    <property type="match status" value="1"/>
</dbReference>
<dbReference type="InterPro" id="IPR050362">
    <property type="entry name" value="Cation-dep_OMT"/>
</dbReference>
<dbReference type="PANTHER" id="PTHR10509">
    <property type="entry name" value="O-METHYLTRANSFERASE-RELATED"/>
    <property type="match status" value="1"/>
</dbReference>
<evidence type="ECO:0000256" key="1">
    <source>
        <dbReference type="ARBA" id="ARBA00022603"/>
    </source>
</evidence>
<sequence>MRIPDYPSQHNEQWAQVDNYFANALAAEDVALKAALAHNAAQGLPVHDVSALQGKWLALMVTITGAKRVLEIGTLGGYSTIWMARALPENGQIITLEFNPHHAEVARHNLALARVHDRAEVIVGAALDSLPMLTAPFDLIFIDADKVNNPHYLHWALKLARVGTVIIADNVVRGGAVVVADSEDRNVSGLREFVDMINQDNRLEATALQTVGEKGWDGLIMAVVKSL</sequence>
<comment type="caution">
    <text evidence="4">The sequence shown here is derived from an EMBL/GenBank/DDBJ whole genome shotgun (WGS) entry which is preliminary data.</text>
</comment>
<organism evidence="4 5">
    <name type="scientific">Candidatus Pantoea communis</name>
    <dbReference type="NCBI Taxonomy" id="2608354"/>
    <lineage>
        <taxon>Bacteria</taxon>
        <taxon>Pseudomonadati</taxon>
        <taxon>Pseudomonadota</taxon>
        <taxon>Gammaproteobacteria</taxon>
        <taxon>Enterobacterales</taxon>
        <taxon>Erwiniaceae</taxon>
        <taxon>Pantoea</taxon>
    </lineage>
</organism>
<keyword evidence="3" id="KW-0949">S-adenosyl-L-methionine</keyword>
<proteinExistence type="predicted"/>
<dbReference type="InterPro" id="IPR029063">
    <property type="entry name" value="SAM-dependent_MTases_sf"/>
</dbReference>
<keyword evidence="2" id="KW-0808">Transferase</keyword>
<name>A0ABX0RV83_9GAMM</name>
<dbReference type="RefSeq" id="WP_166934588.1">
    <property type="nucleotide sequence ID" value="NZ_VWXC01000012.1"/>
</dbReference>
<dbReference type="CDD" id="cd02440">
    <property type="entry name" value="AdoMet_MTases"/>
    <property type="match status" value="1"/>
</dbReference>
<evidence type="ECO:0000313" key="5">
    <source>
        <dbReference type="Proteomes" id="UP001515780"/>
    </source>
</evidence>
<dbReference type="PANTHER" id="PTHR10509:SF14">
    <property type="entry name" value="CAFFEOYL-COA O-METHYLTRANSFERASE 3-RELATED"/>
    <property type="match status" value="1"/>
</dbReference>
<dbReference type="SUPFAM" id="SSF53335">
    <property type="entry name" value="S-adenosyl-L-methionine-dependent methyltransferases"/>
    <property type="match status" value="1"/>
</dbReference>
<dbReference type="EMBL" id="VWXC01000012">
    <property type="protein sequence ID" value="NIG20328.1"/>
    <property type="molecule type" value="Genomic_DNA"/>
</dbReference>
<reference evidence="4 5" key="1">
    <citation type="journal article" date="2019" name="bioRxiv">
        <title>Bacteria contribute to plant secondary compound degradation in a generalist herbivore system.</title>
        <authorList>
            <person name="Francoeur C.B."/>
            <person name="Khadempour L."/>
            <person name="Moreira-Soto R.D."/>
            <person name="Gotting K."/>
            <person name="Book A.J."/>
            <person name="Pinto-Tomas A.A."/>
            <person name="Keefover-Ring K."/>
            <person name="Currie C.R."/>
        </authorList>
    </citation>
    <scope>NUCLEOTIDE SEQUENCE [LARGE SCALE GENOMIC DNA]</scope>
    <source>
        <strain evidence="4">Al-1710</strain>
    </source>
</reference>
<dbReference type="Gene3D" id="3.40.50.150">
    <property type="entry name" value="Vaccinia Virus protein VP39"/>
    <property type="match status" value="1"/>
</dbReference>
<protein>
    <submittedName>
        <fullName evidence="4">O-methyltransferase</fullName>
    </submittedName>
</protein>
<accession>A0ABX0RV83</accession>
<evidence type="ECO:0000256" key="3">
    <source>
        <dbReference type="ARBA" id="ARBA00022691"/>
    </source>
</evidence>
<keyword evidence="5" id="KW-1185">Reference proteome</keyword>